<keyword evidence="2" id="KW-1185">Reference proteome</keyword>
<accession>A0ABW2ZM40</accession>
<dbReference type="Pfam" id="PF17963">
    <property type="entry name" value="Big_9"/>
    <property type="match status" value="2"/>
</dbReference>
<name>A0ABW2ZM40_9MICO</name>
<comment type="caution">
    <text evidence="1">The sequence shown here is derived from an EMBL/GenBank/DDBJ whole genome shotgun (WGS) entry which is preliminary data.</text>
</comment>
<reference evidence="2" key="1">
    <citation type="journal article" date="2019" name="Int. J. Syst. Evol. Microbiol.">
        <title>The Global Catalogue of Microorganisms (GCM) 10K type strain sequencing project: providing services to taxonomists for standard genome sequencing and annotation.</title>
        <authorList>
            <consortium name="The Broad Institute Genomics Platform"/>
            <consortium name="The Broad Institute Genome Sequencing Center for Infectious Disease"/>
            <person name="Wu L."/>
            <person name="Ma J."/>
        </authorList>
    </citation>
    <scope>NUCLEOTIDE SEQUENCE [LARGE SCALE GENOMIC DNA]</scope>
    <source>
        <strain evidence="2">CCUG 50754</strain>
    </source>
</reference>
<evidence type="ECO:0000313" key="1">
    <source>
        <dbReference type="EMBL" id="MFD0779692.1"/>
    </source>
</evidence>
<dbReference type="Gene3D" id="2.60.40.2810">
    <property type="match status" value="1"/>
</dbReference>
<proteinExistence type="predicted"/>
<evidence type="ECO:0000313" key="2">
    <source>
        <dbReference type="Proteomes" id="UP001597042"/>
    </source>
</evidence>
<dbReference type="RefSeq" id="WP_378753826.1">
    <property type="nucleotide sequence ID" value="NZ_JBHSSV010000021.1"/>
</dbReference>
<dbReference type="EMBL" id="JBHTIM010000001">
    <property type="protein sequence ID" value="MFD0779692.1"/>
    <property type="molecule type" value="Genomic_DNA"/>
</dbReference>
<protein>
    <submittedName>
        <fullName evidence="1">Ig-like domain-containing protein</fullName>
    </submittedName>
</protein>
<dbReference type="Proteomes" id="UP001597042">
    <property type="component" value="Unassembled WGS sequence"/>
</dbReference>
<organism evidence="1 2">
    <name type="scientific">Microbacterium koreense</name>
    <dbReference type="NCBI Taxonomy" id="323761"/>
    <lineage>
        <taxon>Bacteria</taxon>
        <taxon>Bacillati</taxon>
        <taxon>Actinomycetota</taxon>
        <taxon>Actinomycetes</taxon>
        <taxon>Micrococcales</taxon>
        <taxon>Microbacteriaceae</taxon>
        <taxon>Microbacterium</taxon>
    </lineage>
</organism>
<sequence>MRRRTLAGLVAASGAVALITTISIVWPGLDAQETPPVDEAVWALRTGDGRQYARVNTAVGELDTVRSVSNPDRVVHTEDAAYIFSDSLSTLTRIDEAQPEDLDEEVLSRSTSTPAGTVEVVTAGDFVGYRTDVGGVFAGRLSGDAPIQVDPDAADEDAPAYEADAIAVDDRGILFAYSEDDAAVLRYDVATSTVVARDAVAVDGMTPDAITAAGDTWVLVDSGAGTMLRRGDDATQPIPDVGAVRAGEADAGGDAVYLAGPGGLVRVPADGSPSEVQFSVGTSTLGAPARPIVADGVVYAAWVGLGDSGGWLWSSEDPPVTLDYGGSELGDQRRPTFVEGHGTVVLNESRSGWVWEVPDGTLVASSQDWSLDDRVESEAIPSDEQLEVMLDPKPPVAEPDVFGVRAGALTTLAPLLNDHDPNEDVLMIDPASITGLDPEFGTVAITDHGQRLALRVAPGVTGSATFSYAVTDGTSSAGLRSPPATVTVTVVPDEQNAAPQWCATEGCLVEWPRPEVARGGTVTVPILQGWVDPEGDPLLLESIENLSGEGSVAATPAGEVVFQHDDDGSGAEQVVELVASVADTKGATTTRSLVIRVTAQPAVEMESFAVVDVLGAGITVDVADHVTGTLGRLIVDSVRVLDDAAATATVVAGTTAFDFSPAEAGEFRVDVTVTDGESEATGTVRITVLPADAPAELATSPVVAFVHPQEDATIDVLSAVSNPTRRVLLLSDVRPTAAAGASLSVDAVAQNHLRVSGSTPDGAPGPLGTVRYTVSDGSEDAGAAVQGEATVYLLPPAPALAPIAVDDTVTVRAGAQVDIPVLENDVAPAGGRPLLDPSLVSSSTPDALAFAADDVVRYLAPDEPGDYEIGYGIFATGSPALADTATVRVRVLDDEENRAPVPETLEGRVLSGQTTVIDVDGFGRDPDGDVVTLDRIVTQPERGAATLSADGASIVYTSVPGDRGQVSFTYRLIDQFGDEGEGLVRVGVLDAESNPSPVTYTDYVHVQLGADNTIRVAPLANDVDPVGGELQLREVRPDVAATLDDGQPNPEYERLADRILFSDDNEVEFAAGADARTMAFLYDLESSSGNTARGRIVVKVVRENVPDYPVVADTILTAETREDFPDGVDVLSGKVAWSGGDVDSLDLRLWGLQRGVEVDGWTVSGALGADSRIVPLEVSGTGSSGEVTTYAFLRIPGEDDITLALRRAASAPEVTELESVTFDMIDLVAVPRGATLLVGGDIEPSGARSEATCALETDTTVRYDAGSGAPWVDSCRVPVRLDGQDEWTYLSVPIVVQAREPQPILRAGSVTAGPGETITHDLRTMTTWQLRDDWDGLAYDIDYGGTSFEVSLDGSLVTVTGADRAVPGTDEAATISITSHGDVAPVRLILRVGAAPSTLPQGGVAAQQCSQASGSSCTVTVIGAAGEVNPLPRTPLEVVDVADAGSCVGVTFSRASATTITASWTADAPGATCTAAFSVRDAQGRIANGDRRGSLLLDLQGYPKAPASLTQVGYGDGSLTLGVDPGNARAAYPALTEFVVLADGVEVVRCAADGTCPPIASANGEKRTFDVFAVNAVGRSQTSVRTVAWAYDVPEAPTAVTAQPVVTAGQGGVVSLVIEGVDAAETGTLEISSASGDTVRIPVRPGQTTIEVPSYRVGANTRSLISVTPYSRFDVPSGPSGSPTGTSVTAWGNGIGAPLSPSLALSATSNGDGTSTVQARASAQLNGDGSALRYGIVRQGQTCTVQAAGADATFTGLTDGEVYTFTVCVESIASGTSYGRATADAGVRAVQSGRAPTGYTFAVDATPDVFADRAQWVIRQQPQSPETPPNRNSAVFDRWPSAVIGSDPGITVRYVHDIWGTSSAPAAVVPRSGSAPYALGATWSVSSCVGDATLRTSGGSSNLPDGTTAAVTFDPAGLRYFDANGTLIPHDAGTWTVPATAVRVEGVGVRASWGGAFGLADATATLAPATCTPTAEPEIQP</sequence>
<gene>
    <name evidence="1" type="ORF">ACFQZV_00075</name>
</gene>